<dbReference type="Gene3D" id="3.10.450.50">
    <property type="match status" value="1"/>
</dbReference>
<evidence type="ECO:0000256" key="1">
    <source>
        <dbReference type="SAM" id="Phobius"/>
    </source>
</evidence>
<dbReference type="AlphaFoldDB" id="A0A1C9U4F8"/>
<dbReference type="SUPFAM" id="SSF54427">
    <property type="entry name" value="NTF2-like"/>
    <property type="match status" value="1"/>
</dbReference>
<name>A0A1C9U4F8_9BACT</name>
<protein>
    <submittedName>
        <fullName evidence="2">Umazine-binding domain-containing l protein</fullName>
    </submittedName>
</protein>
<proteinExistence type="predicted"/>
<dbReference type="InterPro" id="IPR032710">
    <property type="entry name" value="NTF2-like_dom_sf"/>
</dbReference>
<accession>A0A1C9U4F8</accession>
<keyword evidence="1" id="KW-0472">Membrane</keyword>
<organism evidence="2">
    <name type="scientific">uncultured bacterium pAX1</name>
    <dbReference type="NCBI Taxonomy" id="1781156"/>
    <lineage>
        <taxon>Bacteria</taxon>
        <taxon>environmental samples</taxon>
    </lineage>
</organism>
<sequence length="158" mass="18037">MKQDKFLTGILIGIGVLIVLALVLFFTRQNGQSNYVAGDNPEDVVHNYVLAVLNKDYQKAYSYLADLERKPTYEEFRQSFFNGMVYPTDSGVEVGSAEINGNEAIVTLSVYYSVNDPFASRYASEDRALLVKQDGKWKLSSMPNNFWDYGWYQEPYKP</sequence>
<dbReference type="EMBL" id="KT982357">
    <property type="protein sequence ID" value="AOR51023.1"/>
    <property type="molecule type" value="Genomic_DNA"/>
</dbReference>
<keyword evidence="1" id="KW-0812">Transmembrane</keyword>
<reference evidence="2" key="1">
    <citation type="journal article" date="2016" name="Sci. Rep.">
        <title>Triclosan Resistome from Metagenome Reveals Diverse Enoyl Acyl Carrier Protein Reductases and Selective Enrichment of Triclosan Resistance Genes.</title>
        <authorList>
            <person name="Khan R."/>
            <person name="Kong H.G."/>
            <person name="Jung Y.H."/>
            <person name="Choi J."/>
            <person name="Baek K.Y."/>
            <person name="Hwang E.C."/>
            <person name="Lee S.W."/>
        </authorList>
    </citation>
    <scope>NUCLEOTIDE SEQUENCE</scope>
</reference>
<feature type="transmembrane region" description="Helical" evidence="1">
    <location>
        <begin position="6"/>
        <end position="26"/>
    </location>
</feature>
<evidence type="ECO:0000313" key="2">
    <source>
        <dbReference type="EMBL" id="AOR51023.1"/>
    </source>
</evidence>
<keyword evidence="1" id="KW-1133">Transmembrane helix</keyword>